<feature type="domain" description="ABC-type transport auxiliary lipoprotein component" evidence="1">
    <location>
        <begin position="32"/>
        <end position="183"/>
    </location>
</feature>
<name>A0ABU7GEM5_9SPHN</name>
<sequence>MLAPLLALGGCVSLGGAEPPESLLTLTPEMSAPAGSAVSAARGQAIALNELAVPAEIDVLRVPVRIDPTNVAYLKDAVWVERPGQLFRRLLAETIRVRTERVVLAGGDPLARGAPQLRGQISEFGYDASRAAVVVRFDAMLVGDDGVVEQQRFEAVEQGVIAEAGPVGAALNRAANDVARQVADWVAQ</sequence>
<keyword evidence="2" id="KW-0449">Lipoprotein</keyword>
<keyword evidence="3" id="KW-1185">Reference proteome</keyword>
<dbReference type="RefSeq" id="WP_354144528.1">
    <property type="nucleotide sequence ID" value="NZ_JAZDQV010000005.1"/>
</dbReference>
<dbReference type="Proteomes" id="UP001343492">
    <property type="component" value="Unassembled WGS sequence"/>
</dbReference>
<protein>
    <submittedName>
        <fullName evidence="2">ABC-type transport auxiliary lipoprotein family protein</fullName>
    </submittedName>
</protein>
<evidence type="ECO:0000313" key="3">
    <source>
        <dbReference type="Proteomes" id="UP001343492"/>
    </source>
</evidence>
<dbReference type="SUPFAM" id="SSF159594">
    <property type="entry name" value="XCC0632-like"/>
    <property type="match status" value="1"/>
</dbReference>
<evidence type="ECO:0000313" key="2">
    <source>
        <dbReference type="EMBL" id="MEE1877427.1"/>
    </source>
</evidence>
<reference evidence="2 3" key="1">
    <citation type="submission" date="2024-01" db="EMBL/GenBank/DDBJ databases">
        <title>The genome sequence of Erythrobacteraceae sp. strain 1XM1-14.</title>
        <authorList>
            <person name="Liu Y."/>
        </authorList>
    </citation>
    <scope>NUCLEOTIDE SEQUENCE [LARGE SCALE GENOMIC DNA]</scope>
    <source>
        <strain evidence="2 3">1XM1-14</strain>
    </source>
</reference>
<dbReference type="Gene3D" id="3.40.50.10610">
    <property type="entry name" value="ABC-type transport auxiliary lipoprotein component"/>
    <property type="match status" value="1"/>
</dbReference>
<proteinExistence type="predicted"/>
<accession>A0ABU7GEM5</accession>
<comment type="caution">
    <text evidence="2">The sequence shown here is derived from an EMBL/GenBank/DDBJ whole genome shotgun (WGS) entry which is preliminary data.</text>
</comment>
<dbReference type="EMBL" id="JAZDQV010000005">
    <property type="protein sequence ID" value="MEE1877427.1"/>
    <property type="molecule type" value="Genomic_DNA"/>
</dbReference>
<dbReference type="Pfam" id="PF03886">
    <property type="entry name" value="ABC_trans_aux"/>
    <property type="match status" value="1"/>
</dbReference>
<gene>
    <name evidence="2" type="ORF">VRS74_06975</name>
</gene>
<evidence type="ECO:0000259" key="1">
    <source>
        <dbReference type="Pfam" id="PF03886"/>
    </source>
</evidence>
<organism evidence="2 3">
    <name type="scientific">Altererythrobacter litoralis</name>
    <dbReference type="NCBI Taxonomy" id="3113904"/>
    <lineage>
        <taxon>Bacteria</taxon>
        <taxon>Pseudomonadati</taxon>
        <taxon>Pseudomonadota</taxon>
        <taxon>Alphaproteobacteria</taxon>
        <taxon>Sphingomonadales</taxon>
        <taxon>Erythrobacteraceae</taxon>
        <taxon>Altererythrobacter</taxon>
    </lineage>
</organism>
<dbReference type="InterPro" id="IPR005586">
    <property type="entry name" value="ABC_trans_aux"/>
</dbReference>